<dbReference type="InterPro" id="IPR056190">
    <property type="entry name" value="NOMO_5th"/>
</dbReference>
<dbReference type="EnsemblMetazoa" id="AALFPA23_009549.R13149">
    <property type="protein sequence ID" value="AALFPA23_009549.P13149"/>
    <property type="gene ID" value="AALFPA23_009549"/>
</dbReference>
<evidence type="ECO:0000256" key="4">
    <source>
        <dbReference type="ARBA" id="ARBA00022824"/>
    </source>
</evidence>
<evidence type="ECO:0000259" key="13">
    <source>
        <dbReference type="Pfam" id="PF23194"/>
    </source>
</evidence>
<keyword evidence="5" id="KW-1133">Transmembrane helix</keyword>
<dbReference type="InterPro" id="IPR055075">
    <property type="entry name" value="NOMO-like_N"/>
</dbReference>
<sequence>MSRFGSVMQLVLVVLGCSLLACQQAGANEVFGCGGFIKNANSDLDFSKVEVGLYNPQGSLKIKTDCSPSNGYYFIPLYDKGDYVLKVIPPPGWSFEPEQVPVKFDGATDVCSQGKDVNFIFKGFGITGKVEIYGHDVGAKGVQVELRSESNTKIGQTFTDSNGIFSFTPIKSGRYVIKVKHDKWHFVKSEISVTVTTGNTEIAAKSLVVSGFDVEGRVHSDGQPFGNVGFLLYPEKGAEAMLKCSSDNVPAVTGTDPKFSSSPRCYVEANKATGTFTFAGVSSGKYRVVPLFNNKAIKFHIRPEAMEFQVGRDGMRLAESFEVTGFSVSGKVLQAADGPGVRNAKVKLNGKEVATTGSDGKYTLDNIQAGTYTIQVTADDLQFKDHIVKISLSNPALPDVVVSGFKVCGQVISKKSYRVAITKKDSPATVEVSTNPNAAGEWCTFLESGHYTVRVVTSEEEHAAGIQFFPLAQSIHVDRSPQSGIIFSQLRATVSGEVRCLPDAGSACLKDVSVTLTSLDSNGNPTGQALNAELQNGKYSFANVLPGSYEVSVPKGKLCWQSNTVKINVKTAQETVPTLVQNGYVVSIVSSHAVKMTYQQKDIEGAKSEEMLLTSGMNTFCVSKAGSYEISLSGCHRYGVDVPQSFATSDVAPVSISALSHRHTVKILADEKDTYKTQVTSKSGTEMIEFKSSGQRFEGANVYQHDFFLEQGERITLVPVSDIMLFSPTSLEVVGASDCTEVSTKIMARKGLLINGKTNPPIKDAKITLLFPSNAELSPLVALTNDQGEFRFGPIDSSLKVELSAEKESYVFSTFDKATNTFSGHKLCEIIVTVKDDSGNRLPGVLLSLSGAESYRKNLVTGEDGTIKFHSLSPSEYYLRAMMKEYEFKPNSKLIQVKDGATVNEELQGTRTAFSIFGSITSLNGEPFPKVTVEAVTDEKCSNHLEESTSEANGQYRIRGLHPGCQYRVRVRTDGPSSNVDRSIPKEKVINVEKGDVRDVNMIAISPIAFVDVTIRVLASENDFYKSLKIFLYKKGSDSPVHSQRIESPLNPKSKVNPGIMVFFPRIPFDAKTYHIELTSTLSDKNYKYSLPTVEFTANSSSFFAEMHFRPELRAAEADLNQNSLSAIVLILLVGFIFFKQDLALELLGIVSSKLGGLIGDLVSKSRPKEQRYEPEAFDEKEIEKLASSINAIKKKKVKKAN</sequence>
<evidence type="ECO:0000259" key="12">
    <source>
        <dbReference type="Pfam" id="PF23192"/>
    </source>
</evidence>
<dbReference type="Gene3D" id="2.60.40.1120">
    <property type="entry name" value="Carboxypeptidase-like, regulatory domain"/>
    <property type="match status" value="3"/>
</dbReference>
<evidence type="ECO:0000259" key="8">
    <source>
        <dbReference type="Pfam" id="PF22898"/>
    </source>
</evidence>
<feature type="domain" description="NOMO second beta-sandwich" evidence="10">
    <location>
        <begin position="324"/>
        <end position="394"/>
    </location>
</feature>
<dbReference type="InterPro" id="IPR013783">
    <property type="entry name" value="Ig-like_fold"/>
</dbReference>
<evidence type="ECO:0000313" key="15">
    <source>
        <dbReference type="Proteomes" id="UP000069940"/>
    </source>
</evidence>
<dbReference type="InterPro" id="IPR055073">
    <property type="entry name" value="NOMO1-like_9th"/>
</dbReference>
<dbReference type="Pfam" id="PF23141">
    <property type="entry name" value="Ig_NOMO"/>
    <property type="match status" value="1"/>
</dbReference>
<feature type="domain" description="NOMO-like N-terminal beta-sandwich" evidence="8">
    <location>
        <begin position="35"/>
        <end position="119"/>
    </location>
</feature>
<proteinExistence type="predicted"/>
<dbReference type="GeneID" id="109423322"/>
<dbReference type="Pfam" id="PF22904">
    <property type="entry name" value="NOMO1-like_2nd"/>
    <property type="match status" value="2"/>
</dbReference>
<evidence type="ECO:0000256" key="7">
    <source>
        <dbReference type="SAM" id="SignalP"/>
    </source>
</evidence>
<keyword evidence="15" id="KW-1185">Reference proteome</keyword>
<name>A0ABM1YIS7_AEDAL</name>
<dbReference type="Gene3D" id="2.60.40.10">
    <property type="entry name" value="Immunoglobulins"/>
    <property type="match status" value="1"/>
</dbReference>
<organism evidence="14 15">
    <name type="scientific">Aedes albopictus</name>
    <name type="common">Asian tiger mosquito</name>
    <name type="synonym">Stegomyia albopicta</name>
    <dbReference type="NCBI Taxonomy" id="7160"/>
    <lineage>
        <taxon>Eukaryota</taxon>
        <taxon>Metazoa</taxon>
        <taxon>Ecdysozoa</taxon>
        <taxon>Arthropoda</taxon>
        <taxon>Hexapoda</taxon>
        <taxon>Insecta</taxon>
        <taxon>Pterygota</taxon>
        <taxon>Neoptera</taxon>
        <taxon>Endopterygota</taxon>
        <taxon>Diptera</taxon>
        <taxon>Nematocera</taxon>
        <taxon>Culicoidea</taxon>
        <taxon>Culicidae</taxon>
        <taxon>Culicinae</taxon>
        <taxon>Aedini</taxon>
        <taxon>Aedes</taxon>
        <taxon>Stegomyia</taxon>
    </lineage>
</organism>
<evidence type="ECO:0000259" key="10">
    <source>
        <dbReference type="Pfam" id="PF22904"/>
    </source>
</evidence>
<dbReference type="Pfam" id="PF23192">
    <property type="entry name" value="NOMO_12th"/>
    <property type="match status" value="1"/>
</dbReference>
<dbReference type="InterPro" id="IPR013784">
    <property type="entry name" value="Carb-bd-like_fold"/>
</dbReference>
<feature type="chain" id="PRO_5045349996" description="Metalloproteinase-related collagenase pm5" evidence="7">
    <location>
        <begin position="28"/>
        <end position="1202"/>
    </location>
</feature>
<feature type="domain" description="NOMO C-terminal transthyretin-like" evidence="12">
    <location>
        <begin position="1011"/>
        <end position="1111"/>
    </location>
</feature>
<dbReference type="Pfam" id="PF13620">
    <property type="entry name" value="CarboxypepD_reg"/>
    <property type="match status" value="1"/>
</dbReference>
<keyword evidence="4" id="KW-0256">Endoplasmic reticulum</keyword>
<feature type="domain" description="NOMO seventh transthyretin-like" evidence="11">
    <location>
        <begin position="586"/>
        <end position="658"/>
    </location>
</feature>
<evidence type="ECO:0000256" key="6">
    <source>
        <dbReference type="ARBA" id="ARBA00023136"/>
    </source>
</evidence>
<feature type="domain" description="NOMO fifth transthyretin-like" evidence="13">
    <location>
        <begin position="406"/>
        <end position="487"/>
    </location>
</feature>
<evidence type="ECO:0000256" key="5">
    <source>
        <dbReference type="ARBA" id="ARBA00022989"/>
    </source>
</evidence>
<evidence type="ECO:0000256" key="3">
    <source>
        <dbReference type="ARBA" id="ARBA00022729"/>
    </source>
</evidence>
<feature type="domain" description="NOMO-like ninth beta-sandwich" evidence="9">
    <location>
        <begin position="750"/>
        <end position="823"/>
    </location>
</feature>
<dbReference type="Pfam" id="PF23194">
    <property type="entry name" value="NOMO_5th"/>
    <property type="match status" value="1"/>
</dbReference>
<evidence type="ECO:0000259" key="11">
    <source>
        <dbReference type="Pfam" id="PF23141"/>
    </source>
</evidence>
<evidence type="ECO:0000259" key="9">
    <source>
        <dbReference type="Pfam" id="PF22902"/>
    </source>
</evidence>
<reference evidence="14" key="2">
    <citation type="submission" date="2025-05" db="UniProtKB">
        <authorList>
            <consortium name="EnsemblMetazoa"/>
        </authorList>
    </citation>
    <scope>IDENTIFICATION</scope>
    <source>
        <strain evidence="14">Foshan</strain>
    </source>
</reference>
<feature type="signal peptide" evidence="7">
    <location>
        <begin position="1"/>
        <end position="27"/>
    </location>
</feature>
<keyword evidence="3 7" id="KW-0732">Signal</keyword>
<dbReference type="PANTHER" id="PTHR23303">
    <property type="entry name" value="CARBOXYPEPTIDASE REGULATORY REGION-CONTAINING"/>
    <property type="match status" value="1"/>
</dbReference>
<protein>
    <recommendedName>
        <fullName evidence="16">Metalloproteinase-related collagenase pm5</fullName>
    </recommendedName>
</protein>
<keyword evidence="6" id="KW-0472">Membrane</keyword>
<evidence type="ECO:0008006" key="16">
    <source>
        <dbReference type="Google" id="ProtNLM"/>
    </source>
</evidence>
<dbReference type="SUPFAM" id="SSF49452">
    <property type="entry name" value="Starch-binding domain-like"/>
    <property type="match status" value="1"/>
</dbReference>
<feature type="domain" description="NOMO second beta-sandwich" evidence="10">
    <location>
        <begin position="121"/>
        <end position="209"/>
    </location>
</feature>
<dbReference type="InterPro" id="IPR051417">
    <property type="entry name" value="SDr/BOS_complex"/>
</dbReference>
<accession>A0ABM1YIS7</accession>
<dbReference type="Pfam" id="PF22898">
    <property type="entry name" value="NOMO1-like_1st"/>
    <property type="match status" value="1"/>
</dbReference>
<dbReference type="PROSITE" id="PS51257">
    <property type="entry name" value="PROKAR_LIPOPROTEIN"/>
    <property type="match status" value="1"/>
</dbReference>
<evidence type="ECO:0000313" key="14">
    <source>
        <dbReference type="EnsemblMetazoa" id="AALFPA23_009549.P13149"/>
    </source>
</evidence>
<reference evidence="15" key="1">
    <citation type="journal article" date="2015" name="Proc. Natl. Acad. Sci. U.S.A.">
        <title>Genome sequence of the Asian Tiger mosquito, Aedes albopictus, reveals insights into its biology, genetics, and evolution.</title>
        <authorList>
            <person name="Chen X.G."/>
            <person name="Jiang X."/>
            <person name="Gu J."/>
            <person name="Xu M."/>
            <person name="Wu Y."/>
            <person name="Deng Y."/>
            <person name="Zhang C."/>
            <person name="Bonizzoni M."/>
            <person name="Dermauw W."/>
            <person name="Vontas J."/>
            <person name="Armbruster P."/>
            <person name="Huang X."/>
            <person name="Yang Y."/>
            <person name="Zhang H."/>
            <person name="He W."/>
            <person name="Peng H."/>
            <person name="Liu Y."/>
            <person name="Wu K."/>
            <person name="Chen J."/>
            <person name="Lirakis M."/>
            <person name="Topalis P."/>
            <person name="Van Leeuwen T."/>
            <person name="Hall A.B."/>
            <person name="Jiang X."/>
            <person name="Thorpe C."/>
            <person name="Mueller R.L."/>
            <person name="Sun C."/>
            <person name="Waterhouse R.M."/>
            <person name="Yan G."/>
            <person name="Tu Z.J."/>
            <person name="Fang X."/>
            <person name="James A.A."/>
        </authorList>
    </citation>
    <scope>NUCLEOTIDE SEQUENCE [LARGE SCALE GENOMIC DNA]</scope>
    <source>
        <strain evidence="15">Foshan</strain>
    </source>
</reference>
<evidence type="ECO:0000256" key="1">
    <source>
        <dbReference type="ARBA" id="ARBA00004115"/>
    </source>
</evidence>
<dbReference type="Proteomes" id="UP000069940">
    <property type="component" value="Unassembled WGS sequence"/>
</dbReference>
<keyword evidence="2" id="KW-0812">Transmembrane</keyword>
<comment type="subcellular location">
    <subcellularLocation>
        <location evidence="1">Endoplasmic reticulum membrane</location>
        <topology evidence="1">Single-pass type I membrane protein</topology>
    </subcellularLocation>
</comment>
<dbReference type="Pfam" id="PF22902">
    <property type="entry name" value="NOMO1-like_9th"/>
    <property type="match status" value="1"/>
</dbReference>
<dbReference type="InterPro" id="IPR056319">
    <property type="entry name" value="NOMO_7th"/>
</dbReference>
<evidence type="ECO:0000256" key="2">
    <source>
        <dbReference type="ARBA" id="ARBA00022692"/>
    </source>
</evidence>
<dbReference type="PANTHER" id="PTHR23303:SF14">
    <property type="entry name" value="BOS COMPLEX SUBUNIT NOMO1-RELATED"/>
    <property type="match status" value="1"/>
</dbReference>
<dbReference type="InterPro" id="IPR055074">
    <property type="entry name" value="NOMO1-3_2nd"/>
</dbReference>
<dbReference type="SUPFAM" id="SSF49478">
    <property type="entry name" value="Cna protein B-type domain"/>
    <property type="match status" value="4"/>
</dbReference>
<dbReference type="InterPro" id="IPR056191">
    <property type="entry name" value="NOMO_12th"/>
</dbReference>
<dbReference type="RefSeq" id="XP_019553797.3">
    <property type="nucleotide sequence ID" value="XM_019698252.3"/>
</dbReference>